<evidence type="ECO:0000256" key="1">
    <source>
        <dbReference type="SAM" id="MobiDB-lite"/>
    </source>
</evidence>
<dbReference type="OrthoDB" id="20900at2759"/>
<feature type="region of interest" description="Disordered" evidence="1">
    <location>
        <begin position="53"/>
        <end position="143"/>
    </location>
</feature>
<feature type="compositionally biased region" description="Polar residues" evidence="1">
    <location>
        <begin position="125"/>
        <end position="135"/>
    </location>
</feature>
<feature type="compositionally biased region" description="Acidic residues" evidence="1">
    <location>
        <begin position="75"/>
        <end position="88"/>
    </location>
</feature>
<evidence type="ECO:0000313" key="2">
    <source>
        <dbReference type="EMBL" id="ENN78183.1"/>
    </source>
</evidence>
<gene>
    <name evidence="3" type="ORF">D910_09779</name>
    <name evidence="2" type="ORF">YQE_05335</name>
</gene>
<dbReference type="AlphaFoldDB" id="N6TJX1"/>
<protein>
    <submittedName>
        <fullName evidence="2">Uncharacterized protein</fullName>
    </submittedName>
</protein>
<feature type="non-terminal residue" evidence="2">
    <location>
        <position position="1"/>
    </location>
</feature>
<accession>N6TJX1</accession>
<organism evidence="2">
    <name type="scientific">Dendroctonus ponderosae</name>
    <name type="common">Mountain pine beetle</name>
    <dbReference type="NCBI Taxonomy" id="77166"/>
    <lineage>
        <taxon>Eukaryota</taxon>
        <taxon>Metazoa</taxon>
        <taxon>Ecdysozoa</taxon>
        <taxon>Arthropoda</taxon>
        <taxon>Hexapoda</taxon>
        <taxon>Insecta</taxon>
        <taxon>Pterygota</taxon>
        <taxon>Neoptera</taxon>
        <taxon>Endopterygota</taxon>
        <taxon>Coleoptera</taxon>
        <taxon>Polyphaga</taxon>
        <taxon>Cucujiformia</taxon>
        <taxon>Curculionidae</taxon>
        <taxon>Scolytinae</taxon>
        <taxon>Dendroctonus</taxon>
    </lineage>
</organism>
<dbReference type="EMBL" id="KB740923">
    <property type="protein sequence ID" value="ENN78183.1"/>
    <property type="molecule type" value="Genomic_DNA"/>
</dbReference>
<evidence type="ECO:0000313" key="3">
    <source>
        <dbReference type="EMBL" id="ERL92466.1"/>
    </source>
</evidence>
<dbReference type="Proteomes" id="UP000030742">
    <property type="component" value="Unassembled WGS sequence"/>
</dbReference>
<evidence type="ECO:0000313" key="4">
    <source>
        <dbReference type="Proteomes" id="UP000030742"/>
    </source>
</evidence>
<name>N6TJX1_DENPD</name>
<proteinExistence type="predicted"/>
<dbReference type="HOGENOM" id="CLU_1173157_0_0_1"/>
<sequence length="237" mass="26090">TSESIAYNVRYTESDRSTIDDGLSEKGEQTDNVMFEEMNVDAEVEFKHDEEISQHPVVTAPSEDGNEILEGQQIQDDEMEPIAEEPESESIANVEDSIESERSTQPAEEQSLKTDAVDEVGPTPEISTESEQAQIMSADAPSETIREDPIATANAAAVIQSTEVVIEGDLKDLSADVEEGRKRKTSENEKALEPIKKLKASETGVHESSIEGGKWEDALDATYLEDDSFVDEVRNDH</sequence>
<reference evidence="2 4" key="1">
    <citation type="journal article" date="2013" name="Genome Biol.">
        <title>Draft genome of the mountain pine beetle, Dendroctonus ponderosae Hopkins, a major forest pest.</title>
        <authorList>
            <person name="Keeling C.I."/>
            <person name="Yuen M.M."/>
            <person name="Liao N.Y."/>
            <person name="Docking T.R."/>
            <person name="Chan S.K."/>
            <person name="Taylor G.A."/>
            <person name="Palmquist D.L."/>
            <person name="Jackman S.D."/>
            <person name="Nguyen A."/>
            <person name="Li M."/>
            <person name="Henderson H."/>
            <person name="Janes J.K."/>
            <person name="Zhao Y."/>
            <person name="Pandoh P."/>
            <person name="Moore R."/>
            <person name="Sperling F.A."/>
            <person name="Huber D.P."/>
            <person name="Birol I."/>
            <person name="Jones S.J."/>
            <person name="Bohlmann J."/>
        </authorList>
    </citation>
    <scope>NUCLEOTIDE SEQUENCE</scope>
</reference>
<dbReference type="EMBL" id="KB632326">
    <property type="protein sequence ID" value="ERL92466.1"/>
    <property type="molecule type" value="Genomic_DNA"/>
</dbReference>